<organism evidence="5 6">
    <name type="scientific">Globodera rostochiensis</name>
    <name type="common">Golden nematode worm</name>
    <name type="synonym">Heterodera rostochiensis</name>
    <dbReference type="NCBI Taxonomy" id="31243"/>
    <lineage>
        <taxon>Eukaryota</taxon>
        <taxon>Metazoa</taxon>
        <taxon>Ecdysozoa</taxon>
        <taxon>Nematoda</taxon>
        <taxon>Chromadorea</taxon>
        <taxon>Rhabditida</taxon>
        <taxon>Tylenchina</taxon>
        <taxon>Tylenchomorpha</taxon>
        <taxon>Tylenchoidea</taxon>
        <taxon>Heteroderidae</taxon>
        <taxon>Heteroderinae</taxon>
        <taxon>Globodera</taxon>
    </lineage>
</organism>
<dbReference type="Gene3D" id="2.30.29.30">
    <property type="entry name" value="Pleckstrin-homology domain (PH domain)/Phosphotyrosine-binding domain (PTB)"/>
    <property type="match status" value="1"/>
</dbReference>
<sequence>MGKKLQFWTMFDSRPPAEWGAKGRGVTLEMGENEREGSCLFVALLILNFATLSPTPAVNERMIGRGDIRDLSPVCKECISTSARSPSSSHSTIVVDHRSGPGSLPHKAVPSSSSSCQPDFLDLPSVTSTSPSSPVSSSPKWRPAPQCSDARTVPKSAMLMSKCQSFLRSSTASIPPSPSIAKRELTKKAGNDQHHPTPQSPATENENDDRIVRNAGEQPEEEKEAVCALSFARKDGTCHVMSGWPHTPTEHCALRVCQDAVEERGAVDEAAPIGMGLKTDEGAKKSIRGEEEEEEEGLGTSPVADMNKQSQLSRNAKRAARPYRRRDRPPPLPPIDPDPKTSVSFSFAPFLHHPSGGCSSSPSTSSPITNATSPLLRNVPTSSPSSQEKDVQLVVAIRMDRREVFRSCPVLLNGNCCVISEEFSMELPRSSIFHSLQLSLFELTEGARVQRCIGRLRLTRHELVAYGNAIQDRWLPIARIRPSEFTETLGAICAELSWNRQRKMLTLRVFDFTIWTLPTNSNSSSHANPLQRHCNGGGRLYLKCRLGFGHSACSTMQKMRLLERRCVEPVRFDCSQFFADKSGHHQHQHQQQQQQQQQQQEASPRSLEDWMSCRSSCATPTSATAAKEHFRFNSRQFKFPPLSSPAQFHQQQQHKVLKTPKGSMLFGEPHLYIKLYGQPNYCEDSLCGFVHIPLESETMQPRETPQGPNWFNIRDSQLILRIIAKYLLFRPILHPLFIGTAPLPRPQLPPLPSRAPFHTPRWPTSDCNHRRRLSHPFFLLPRYSLASQPHSSSSTSANNQQNIGEIRLKLWYDMDEVHPFVNYQPLYLNLVRSLSVDTHTCSLISLIQCLPIDLENMARPLMKIFVHSKQIRQFFRSICMDYVKSCNDVNTLFRSQSLASKVMYEMMKFFGHNYLVASLKPLVDLIFAERKCCEIDPSKLKTSDSLEQNFRNITTYAELAFDQVVSSLHQCPKALRELFAELRSVVEEVYPNRQDVARLAVSSFLIMRFFAAAILNPKLFALKLETPDVEVSRTLVLVSKILQRISNCVVSVHPLTNKEQWLTPVLQRFSDRDKIAMIQFLDRVSRKEPDEMSQPSEINFVNNENISPVSSSFYETTVLKSGYLIERRCRPVKKSSFKNLIHPKRRFVLLTDASLIWHKNAKDGPASSTSSLMSNSLYSDFNASAEQQKNAKNAFRVTTMNTEVHFQANSETELNEWIILIQKQQRRQLMVLNRSDLNSQVQLQMGAEIDLARELHVIHTNLASHFDKLCDHGWCCRFECTRCDGGKCARDGHTVGMNQRAA</sequence>
<feature type="region of interest" description="Disordered" evidence="2">
    <location>
        <begin position="187"/>
        <end position="208"/>
    </location>
</feature>
<accession>A0A914IDS8</accession>
<dbReference type="PANTHER" id="PTHR10194:SF148">
    <property type="entry name" value="GTPASE-ACTIVATING PROTEIN"/>
    <property type="match status" value="1"/>
</dbReference>
<feature type="domain" description="Ras-GAP" evidence="4">
    <location>
        <begin position="853"/>
        <end position="1047"/>
    </location>
</feature>
<dbReference type="SUPFAM" id="SSF50729">
    <property type="entry name" value="PH domain-like"/>
    <property type="match status" value="1"/>
</dbReference>
<dbReference type="InterPro" id="IPR008936">
    <property type="entry name" value="Rho_GTPase_activation_prot"/>
</dbReference>
<evidence type="ECO:0000259" key="4">
    <source>
        <dbReference type="PROSITE" id="PS50018"/>
    </source>
</evidence>
<feature type="compositionally biased region" description="Basic and acidic residues" evidence="2">
    <location>
        <begin position="278"/>
        <end position="289"/>
    </location>
</feature>
<dbReference type="Proteomes" id="UP000887572">
    <property type="component" value="Unplaced"/>
</dbReference>
<dbReference type="WBParaSite" id="Gr19_v10_g9920.t2">
    <property type="protein sequence ID" value="Gr19_v10_g9920.t2"/>
    <property type="gene ID" value="Gr19_v10_g9920"/>
</dbReference>
<dbReference type="CDD" id="cd05128">
    <property type="entry name" value="RasGAP_GAP1_like"/>
    <property type="match status" value="1"/>
</dbReference>
<feature type="compositionally biased region" description="Low complexity" evidence="2">
    <location>
        <begin position="359"/>
        <end position="374"/>
    </location>
</feature>
<dbReference type="Pfam" id="PF00616">
    <property type="entry name" value="RasGAP"/>
    <property type="match status" value="1"/>
</dbReference>
<evidence type="ECO:0000259" key="3">
    <source>
        <dbReference type="PROSITE" id="PS50003"/>
    </source>
</evidence>
<dbReference type="InterPro" id="IPR001936">
    <property type="entry name" value="RasGAP_dom"/>
</dbReference>
<evidence type="ECO:0000256" key="2">
    <source>
        <dbReference type="SAM" id="MobiDB-lite"/>
    </source>
</evidence>
<name>A0A914IDS8_GLORO</name>
<dbReference type="Pfam" id="PF00169">
    <property type="entry name" value="PH"/>
    <property type="match status" value="1"/>
</dbReference>
<keyword evidence="1" id="KW-0343">GTPase activation</keyword>
<protein>
    <submittedName>
        <fullName evidence="6">Ras GTPase-activating protein</fullName>
    </submittedName>
</protein>
<evidence type="ECO:0000313" key="5">
    <source>
        <dbReference type="Proteomes" id="UP000887572"/>
    </source>
</evidence>
<dbReference type="PANTHER" id="PTHR10194">
    <property type="entry name" value="RAS GTPASE-ACTIVATING PROTEINS"/>
    <property type="match status" value="1"/>
</dbReference>
<proteinExistence type="predicted"/>
<evidence type="ECO:0000256" key="1">
    <source>
        <dbReference type="ARBA" id="ARBA00022468"/>
    </source>
</evidence>
<dbReference type="PROSITE" id="PS00509">
    <property type="entry name" value="RAS_GTPASE_ACTIV_1"/>
    <property type="match status" value="1"/>
</dbReference>
<feature type="region of interest" description="Disordered" evidence="2">
    <location>
        <begin position="278"/>
        <end position="388"/>
    </location>
</feature>
<feature type="compositionally biased region" description="Low complexity" evidence="2">
    <location>
        <begin position="589"/>
        <end position="600"/>
    </location>
</feature>
<dbReference type="GO" id="GO:0005096">
    <property type="term" value="F:GTPase activator activity"/>
    <property type="evidence" value="ECO:0007669"/>
    <property type="project" value="UniProtKB-KW"/>
</dbReference>
<dbReference type="SMART" id="SM00323">
    <property type="entry name" value="RasGAP"/>
    <property type="match status" value="1"/>
</dbReference>
<dbReference type="SUPFAM" id="SSF48350">
    <property type="entry name" value="GTPase activation domain, GAP"/>
    <property type="match status" value="1"/>
</dbReference>
<feature type="region of interest" description="Disordered" evidence="2">
    <location>
        <begin position="81"/>
        <end position="153"/>
    </location>
</feature>
<dbReference type="InterPro" id="IPR001849">
    <property type="entry name" value="PH_domain"/>
</dbReference>
<keyword evidence="5" id="KW-1185">Reference proteome</keyword>
<dbReference type="InterPro" id="IPR023152">
    <property type="entry name" value="RasGAP_CS"/>
</dbReference>
<reference evidence="6" key="1">
    <citation type="submission" date="2022-11" db="UniProtKB">
        <authorList>
            <consortium name="WormBaseParasite"/>
        </authorList>
    </citation>
    <scope>IDENTIFICATION</scope>
</reference>
<feature type="region of interest" description="Disordered" evidence="2">
    <location>
        <begin position="583"/>
        <end position="605"/>
    </location>
</feature>
<feature type="domain" description="PH" evidence="3">
    <location>
        <begin position="1117"/>
        <end position="1226"/>
    </location>
</feature>
<dbReference type="SMART" id="SM00233">
    <property type="entry name" value="PH"/>
    <property type="match status" value="1"/>
</dbReference>
<dbReference type="InterPro" id="IPR011993">
    <property type="entry name" value="PH-like_dom_sf"/>
</dbReference>
<dbReference type="InterPro" id="IPR039360">
    <property type="entry name" value="Ras_GTPase"/>
</dbReference>
<dbReference type="Gene3D" id="1.10.506.10">
    <property type="entry name" value="GTPase Activation - p120gap, domain 1"/>
    <property type="match status" value="2"/>
</dbReference>
<dbReference type="PROSITE" id="PS50018">
    <property type="entry name" value="RAS_GTPASE_ACTIV_2"/>
    <property type="match status" value="1"/>
</dbReference>
<feature type="compositionally biased region" description="Low complexity" evidence="2">
    <location>
        <begin position="81"/>
        <end position="91"/>
    </location>
</feature>
<feature type="compositionally biased region" description="Low complexity" evidence="2">
    <location>
        <begin position="124"/>
        <end position="139"/>
    </location>
</feature>
<evidence type="ECO:0000313" key="6">
    <source>
        <dbReference type="WBParaSite" id="Gr19_v10_g9920.t2"/>
    </source>
</evidence>
<dbReference type="PROSITE" id="PS50003">
    <property type="entry name" value="PH_DOMAIN"/>
    <property type="match status" value="1"/>
</dbReference>
<feature type="compositionally biased region" description="Basic residues" evidence="2">
    <location>
        <begin position="315"/>
        <end position="327"/>
    </location>
</feature>